<feature type="domain" description="Type I restriction modification DNA specificity" evidence="4">
    <location>
        <begin position="174"/>
        <end position="337"/>
    </location>
</feature>
<reference evidence="6" key="1">
    <citation type="submission" date="2016-06" db="EMBL/GenBank/DDBJ databases">
        <authorList>
            <person name="Nascimento L."/>
            <person name="Pereira R.V."/>
            <person name="Martins L.F."/>
            <person name="Quaggio R.B."/>
            <person name="Silva A.M."/>
            <person name="Setubal J.C."/>
        </authorList>
    </citation>
    <scope>NUCLEOTIDE SEQUENCE [LARGE SCALE GENOMIC DNA]</scope>
</reference>
<protein>
    <recommendedName>
        <fullName evidence="4">Type I restriction modification DNA specificity domain-containing protein</fullName>
    </recommendedName>
</protein>
<gene>
    <name evidence="5" type="ORF">BAA01_10330</name>
</gene>
<proteinExistence type="inferred from homology"/>
<dbReference type="InterPro" id="IPR052021">
    <property type="entry name" value="Type-I_RS_S_subunit"/>
</dbReference>
<dbReference type="Gene3D" id="3.90.220.20">
    <property type="entry name" value="DNA methylase specificity domains"/>
    <property type="match status" value="2"/>
</dbReference>
<dbReference type="Proteomes" id="UP000196475">
    <property type="component" value="Unassembled WGS sequence"/>
</dbReference>
<accession>A0A1Y3PKN8</accession>
<evidence type="ECO:0000256" key="2">
    <source>
        <dbReference type="ARBA" id="ARBA00022747"/>
    </source>
</evidence>
<comment type="caution">
    <text evidence="5">The sequence shown here is derived from an EMBL/GenBank/DDBJ whole genome shotgun (WGS) entry which is preliminary data.</text>
</comment>
<dbReference type="EMBL" id="LZRT01000119">
    <property type="protein sequence ID" value="OUM84869.1"/>
    <property type="molecule type" value="Genomic_DNA"/>
</dbReference>
<keyword evidence="2" id="KW-0680">Restriction system</keyword>
<dbReference type="InterPro" id="IPR000055">
    <property type="entry name" value="Restrct_endonuc_typeI_TRD"/>
</dbReference>
<sequence>MGQSPASTSYNLTGDGIPFYQGNADFGEVYPNVRYFCNQPTKIAEKDDILISVRAPIGAVNIAIERCCIGRGLASLRAQKQKLDTKYLFYVLKRKNNELNLKGTGSTFKAINKQILGDLIIPLPPLEKQKQITKTLDTAADLLALQKQQLAELDNLIKSIFYNMFGNPIVRGNKWECRALGDIATVVSGSTPNTSVAEYWDGDLPWLTPAEISDDSFYVYKTKRYITHYAVQSTGIKPFPKHTVILSSRAPIGKVAIAGVEMYCNQGFKNIICGDLLNPIFLYCTLKFNTDYLNSLGRGATFKEITKTIVENIRISVPPLELQNQFANIVTKIEEQKAQVRKAIDETQTLFDSLMSQYFD</sequence>
<dbReference type="GO" id="GO:0003677">
    <property type="term" value="F:DNA binding"/>
    <property type="evidence" value="ECO:0007669"/>
    <property type="project" value="UniProtKB-KW"/>
</dbReference>
<dbReference type="CDD" id="cd17273">
    <property type="entry name" value="RMtype1_S_EcoJA69PI-TRD1-CR1_like"/>
    <property type="match status" value="1"/>
</dbReference>
<feature type="domain" description="Type I restriction modification DNA specificity" evidence="4">
    <location>
        <begin position="35"/>
        <end position="153"/>
    </location>
</feature>
<dbReference type="Pfam" id="PF01420">
    <property type="entry name" value="Methylase_S"/>
    <property type="match status" value="2"/>
</dbReference>
<dbReference type="CDD" id="cd17245">
    <property type="entry name" value="RMtype1_S_TteMORF1547P-TRD2-CR2_Aco12261I-TRD1-CR1_like"/>
    <property type="match status" value="1"/>
</dbReference>
<dbReference type="GO" id="GO:0009307">
    <property type="term" value="P:DNA restriction-modification system"/>
    <property type="evidence" value="ECO:0007669"/>
    <property type="project" value="UniProtKB-KW"/>
</dbReference>
<dbReference type="InterPro" id="IPR044946">
    <property type="entry name" value="Restrct_endonuc_typeI_TRD_sf"/>
</dbReference>
<dbReference type="AlphaFoldDB" id="A0A1Y3PKN8"/>
<evidence type="ECO:0000256" key="3">
    <source>
        <dbReference type="ARBA" id="ARBA00023125"/>
    </source>
</evidence>
<evidence type="ECO:0000259" key="4">
    <source>
        <dbReference type="Pfam" id="PF01420"/>
    </source>
</evidence>
<dbReference type="SUPFAM" id="SSF116734">
    <property type="entry name" value="DNA methylase specificity domain"/>
    <property type="match status" value="2"/>
</dbReference>
<dbReference type="PANTHER" id="PTHR30408">
    <property type="entry name" value="TYPE-1 RESTRICTION ENZYME ECOKI SPECIFICITY PROTEIN"/>
    <property type="match status" value="1"/>
</dbReference>
<evidence type="ECO:0000313" key="6">
    <source>
        <dbReference type="Proteomes" id="UP000196475"/>
    </source>
</evidence>
<evidence type="ECO:0000256" key="1">
    <source>
        <dbReference type="ARBA" id="ARBA00010923"/>
    </source>
</evidence>
<name>A0A1Y3PKN8_9BACI</name>
<comment type="similarity">
    <text evidence="1">Belongs to the type-I restriction system S methylase family.</text>
</comment>
<keyword evidence="3" id="KW-0238">DNA-binding</keyword>
<organism evidence="5 6">
    <name type="scientific">Bacillus thermozeamaize</name>
    <dbReference type="NCBI Taxonomy" id="230954"/>
    <lineage>
        <taxon>Bacteria</taxon>
        <taxon>Bacillati</taxon>
        <taxon>Bacillota</taxon>
        <taxon>Bacilli</taxon>
        <taxon>Bacillales</taxon>
        <taxon>Bacillaceae</taxon>
        <taxon>Bacillus</taxon>
    </lineage>
</organism>
<dbReference type="PANTHER" id="PTHR30408:SF12">
    <property type="entry name" value="TYPE I RESTRICTION ENZYME MJAVIII SPECIFICITY SUBUNIT"/>
    <property type="match status" value="1"/>
</dbReference>
<evidence type="ECO:0000313" key="5">
    <source>
        <dbReference type="EMBL" id="OUM84869.1"/>
    </source>
</evidence>